<comment type="caution">
    <text evidence="8">The sequence shown here is derived from an EMBL/GenBank/DDBJ whole genome shotgun (WGS) entry which is preliminary data.</text>
</comment>
<evidence type="ECO:0000313" key="8">
    <source>
        <dbReference type="EMBL" id="NMM45157.1"/>
    </source>
</evidence>
<dbReference type="RefSeq" id="WP_169625520.1">
    <property type="nucleotide sequence ID" value="NZ_JABBNT010000003.1"/>
</dbReference>
<keyword evidence="3" id="KW-1003">Cell membrane</keyword>
<feature type="transmembrane region" description="Helical" evidence="7">
    <location>
        <begin position="6"/>
        <end position="22"/>
    </location>
</feature>
<dbReference type="PANTHER" id="PTHR36838">
    <property type="entry name" value="AUXIN EFFLUX CARRIER FAMILY PROTEIN"/>
    <property type="match status" value="1"/>
</dbReference>
<dbReference type="EMBL" id="JABBNT010000003">
    <property type="protein sequence ID" value="NMM45157.1"/>
    <property type="molecule type" value="Genomic_DNA"/>
</dbReference>
<dbReference type="InterPro" id="IPR004776">
    <property type="entry name" value="Mem_transp_PIN-like"/>
</dbReference>
<keyword evidence="9" id="KW-1185">Reference proteome</keyword>
<feature type="transmembrane region" description="Helical" evidence="7">
    <location>
        <begin position="93"/>
        <end position="114"/>
    </location>
</feature>
<comment type="subcellular location">
    <subcellularLocation>
        <location evidence="1">Membrane</location>
        <topology evidence="1">Multi-pass membrane protein</topology>
    </subcellularLocation>
</comment>
<feature type="transmembrane region" description="Helical" evidence="7">
    <location>
        <begin position="238"/>
        <end position="257"/>
    </location>
</feature>
<proteinExistence type="predicted"/>
<keyword evidence="4 7" id="KW-0812">Transmembrane</keyword>
<dbReference type="AlphaFoldDB" id="A0A7Y0HGP1"/>
<keyword evidence="2" id="KW-0813">Transport</keyword>
<evidence type="ECO:0000256" key="3">
    <source>
        <dbReference type="ARBA" id="ARBA00022475"/>
    </source>
</evidence>
<dbReference type="Proteomes" id="UP000539372">
    <property type="component" value="Unassembled WGS sequence"/>
</dbReference>
<feature type="transmembrane region" description="Helical" evidence="7">
    <location>
        <begin position="150"/>
        <end position="168"/>
    </location>
</feature>
<evidence type="ECO:0000256" key="2">
    <source>
        <dbReference type="ARBA" id="ARBA00022448"/>
    </source>
</evidence>
<feature type="transmembrane region" description="Helical" evidence="7">
    <location>
        <begin position="120"/>
        <end position="138"/>
    </location>
</feature>
<dbReference type="GO" id="GO:0055085">
    <property type="term" value="P:transmembrane transport"/>
    <property type="evidence" value="ECO:0007669"/>
    <property type="project" value="InterPro"/>
</dbReference>
<feature type="transmembrane region" description="Helical" evidence="7">
    <location>
        <begin position="269"/>
        <end position="290"/>
    </location>
</feature>
<dbReference type="PANTHER" id="PTHR36838:SF1">
    <property type="entry name" value="SLR1864 PROTEIN"/>
    <property type="match status" value="1"/>
</dbReference>
<dbReference type="Pfam" id="PF03547">
    <property type="entry name" value="Mem_trans"/>
    <property type="match status" value="2"/>
</dbReference>
<evidence type="ECO:0000313" key="9">
    <source>
        <dbReference type="Proteomes" id="UP000539372"/>
    </source>
</evidence>
<evidence type="ECO:0000256" key="6">
    <source>
        <dbReference type="ARBA" id="ARBA00023136"/>
    </source>
</evidence>
<dbReference type="GO" id="GO:0016020">
    <property type="term" value="C:membrane"/>
    <property type="evidence" value="ECO:0007669"/>
    <property type="project" value="UniProtKB-SubCell"/>
</dbReference>
<accession>A0A7Y0HGP1</accession>
<evidence type="ECO:0000256" key="5">
    <source>
        <dbReference type="ARBA" id="ARBA00022989"/>
    </source>
</evidence>
<feature type="transmembrane region" description="Helical" evidence="7">
    <location>
        <begin position="180"/>
        <end position="199"/>
    </location>
</feature>
<keyword evidence="6 7" id="KW-0472">Membrane</keyword>
<keyword evidence="5 7" id="KW-1133">Transmembrane helix</keyword>
<sequence length="291" mass="30556">MIFNLLEILAPVFIMAGIGFAWTKSGRTLDTNQFTPLIVWIGSPCLIFSALMKSDIGLSALTEIAWVAVGIHLCAAALGLIVLKVLRLPVRAFLPALTLPNTGNMGLSLCLFAFGDVGLALGVAYFTVSALLQFTFGVSVSANRFSWKRAVATPHIYAIAAAVAMLWTDTPVPVWVGNTVSLLGQFTIPMMLLFLGVSLAKLTVGAVGRAILLSVVRIGGGLAIGLGFVWLAGLDGTAAGIVLIQASMPVAVFNYLLAQYYDNSPSEVAGLVVVSTVMSFATLPLLLAVIL</sequence>
<feature type="transmembrane region" description="Helical" evidence="7">
    <location>
        <begin position="34"/>
        <end position="52"/>
    </location>
</feature>
<evidence type="ECO:0000256" key="1">
    <source>
        <dbReference type="ARBA" id="ARBA00004141"/>
    </source>
</evidence>
<protein>
    <submittedName>
        <fullName evidence="8">AEC family transporter</fullName>
    </submittedName>
</protein>
<gene>
    <name evidence="8" type="ORF">HH303_11750</name>
</gene>
<evidence type="ECO:0000256" key="7">
    <source>
        <dbReference type="SAM" id="Phobius"/>
    </source>
</evidence>
<organism evidence="8 9">
    <name type="scientific">Pacificispira spongiicola</name>
    <dbReference type="NCBI Taxonomy" id="2729598"/>
    <lineage>
        <taxon>Bacteria</taxon>
        <taxon>Pseudomonadati</taxon>
        <taxon>Pseudomonadota</taxon>
        <taxon>Alphaproteobacteria</taxon>
        <taxon>Rhodospirillales</taxon>
        <taxon>Rhodospirillaceae</taxon>
        <taxon>Pacificispira</taxon>
    </lineage>
</organism>
<name>A0A7Y0HGP1_9PROT</name>
<evidence type="ECO:0000256" key="4">
    <source>
        <dbReference type="ARBA" id="ARBA00022692"/>
    </source>
</evidence>
<feature type="transmembrane region" description="Helical" evidence="7">
    <location>
        <begin position="64"/>
        <end position="86"/>
    </location>
</feature>
<reference evidence="8 9" key="1">
    <citation type="submission" date="2020-04" db="EMBL/GenBank/DDBJ databases">
        <title>Rhodospirillaceae bacterium KN72 isolated from deep sea.</title>
        <authorList>
            <person name="Zhang D.-C."/>
        </authorList>
    </citation>
    <scope>NUCLEOTIDE SEQUENCE [LARGE SCALE GENOMIC DNA]</scope>
    <source>
        <strain evidence="8 9">KN72</strain>
    </source>
</reference>
<feature type="transmembrane region" description="Helical" evidence="7">
    <location>
        <begin position="211"/>
        <end position="232"/>
    </location>
</feature>